<proteinExistence type="inferred from homology"/>
<dbReference type="Gene3D" id="3.40.50.2020">
    <property type="match status" value="1"/>
</dbReference>
<dbReference type="InterPro" id="IPR000836">
    <property type="entry name" value="PRTase_dom"/>
</dbReference>
<keyword evidence="4" id="KW-1185">Reference proteome</keyword>
<accession>A0A9X2D569</accession>
<evidence type="ECO:0000313" key="4">
    <source>
        <dbReference type="Proteomes" id="UP001139485"/>
    </source>
</evidence>
<dbReference type="PANTHER" id="PTHR47505">
    <property type="entry name" value="DNA UTILIZATION PROTEIN YHGH"/>
    <property type="match status" value="1"/>
</dbReference>
<comment type="similarity">
    <text evidence="1">Belongs to the ComF/GntX family.</text>
</comment>
<name>A0A9X2D569_9ACTN</name>
<reference evidence="3" key="1">
    <citation type="submission" date="2022-05" db="EMBL/GenBank/DDBJ databases">
        <authorList>
            <person name="Tuo L."/>
        </authorList>
    </citation>
    <scope>NUCLEOTIDE SEQUENCE</scope>
    <source>
        <strain evidence="3">BSK12Z-4</strain>
    </source>
</reference>
<dbReference type="EMBL" id="JAMOIL010000002">
    <property type="protein sequence ID" value="MCM0619366.1"/>
    <property type="molecule type" value="Genomic_DNA"/>
</dbReference>
<dbReference type="Pfam" id="PF00156">
    <property type="entry name" value="Pribosyltran"/>
    <property type="match status" value="1"/>
</dbReference>
<evidence type="ECO:0000259" key="2">
    <source>
        <dbReference type="Pfam" id="PF00156"/>
    </source>
</evidence>
<evidence type="ECO:0000313" key="3">
    <source>
        <dbReference type="EMBL" id="MCM0619366.1"/>
    </source>
</evidence>
<dbReference type="InterPro" id="IPR029057">
    <property type="entry name" value="PRTase-like"/>
</dbReference>
<dbReference type="Proteomes" id="UP001139485">
    <property type="component" value="Unassembled WGS sequence"/>
</dbReference>
<protein>
    <submittedName>
        <fullName evidence="3">ComF family protein</fullName>
    </submittedName>
</protein>
<evidence type="ECO:0000256" key="1">
    <source>
        <dbReference type="ARBA" id="ARBA00008007"/>
    </source>
</evidence>
<organism evidence="3 4">
    <name type="scientific">Nocardioides bruguierae</name>
    <dbReference type="NCBI Taxonomy" id="2945102"/>
    <lineage>
        <taxon>Bacteria</taxon>
        <taxon>Bacillati</taxon>
        <taxon>Actinomycetota</taxon>
        <taxon>Actinomycetes</taxon>
        <taxon>Propionibacteriales</taxon>
        <taxon>Nocardioidaceae</taxon>
        <taxon>Nocardioides</taxon>
    </lineage>
</organism>
<feature type="domain" description="Phosphoribosyltransferase" evidence="2">
    <location>
        <begin position="208"/>
        <end position="257"/>
    </location>
</feature>
<comment type="caution">
    <text evidence="3">The sequence shown here is derived from an EMBL/GenBank/DDBJ whole genome shotgun (WGS) entry which is preliminary data.</text>
</comment>
<dbReference type="RefSeq" id="WP_250826205.1">
    <property type="nucleotide sequence ID" value="NZ_JAMOIL010000002.1"/>
</dbReference>
<gene>
    <name evidence="3" type="ORF">M8330_03520</name>
</gene>
<dbReference type="InterPro" id="IPR051910">
    <property type="entry name" value="ComF/GntX_DNA_util-trans"/>
</dbReference>
<dbReference type="PANTHER" id="PTHR47505:SF1">
    <property type="entry name" value="DNA UTILIZATION PROTEIN YHGH"/>
    <property type="match status" value="1"/>
</dbReference>
<dbReference type="SUPFAM" id="SSF53271">
    <property type="entry name" value="PRTase-like"/>
    <property type="match status" value="1"/>
</dbReference>
<sequence length="271" mass="27369">MSTSEAGWFGDVLADLLLGGSCVGCARRGRTWCSACAADLLADDGPLLPGCRPAPTTHPVPRLRAAAAYAGAVPALVVGHKERGLPGPRAPLAGLLAAAVEAVLEPVLEPVPEPAPEGAAPDDRPAPPLLLVPVPSRPSAVRARGRDATADLARATAGVLRRRGRRVAVARLLRTRPGLRDQGGLDAAARAQNLDRGLAAPAHLLARQARRRPAVSGVVVCDDVVTTGSTLAAAARVLHGVGLPVLGCATAAATARTAASPTSGARPGSSR</sequence>
<dbReference type="AlphaFoldDB" id="A0A9X2D569"/>